<keyword evidence="3" id="KW-0949">S-adenosyl-L-methionine</keyword>
<dbReference type="InterPro" id="IPR023885">
    <property type="entry name" value="4Fe4S-binding_SPASM_dom"/>
</dbReference>
<gene>
    <name evidence="8" type="ORF">BECKMB1821G_GA0114241_100467</name>
    <name evidence="10" type="ORF">BECKMB1821H_GA0114242_100283</name>
    <name evidence="9" type="ORF">BECKMB1821I_GA0114274_100665</name>
</gene>
<dbReference type="PANTHER" id="PTHR11228:SF34">
    <property type="entry name" value="TUNGSTEN-CONTAINING ALDEHYDE FERREDOXIN OXIDOREDUCTASE COFACTOR MODIFYING PROTEIN"/>
    <property type="match status" value="1"/>
</dbReference>
<evidence type="ECO:0000313" key="10">
    <source>
        <dbReference type="EMBL" id="VFK74262.1"/>
    </source>
</evidence>
<dbReference type="CDD" id="cd01335">
    <property type="entry name" value="Radical_SAM"/>
    <property type="match status" value="1"/>
</dbReference>
<dbReference type="GO" id="GO:0003824">
    <property type="term" value="F:catalytic activity"/>
    <property type="evidence" value="ECO:0007669"/>
    <property type="project" value="InterPro"/>
</dbReference>
<protein>
    <submittedName>
        <fullName evidence="9">Radical SAM additional 4Fe4S-binding SPASM domain-containing protein</fullName>
    </submittedName>
</protein>
<evidence type="ECO:0000256" key="2">
    <source>
        <dbReference type="ARBA" id="ARBA00022485"/>
    </source>
</evidence>
<dbReference type="InterPro" id="IPR007197">
    <property type="entry name" value="rSAM"/>
</dbReference>
<dbReference type="InterPro" id="IPR013785">
    <property type="entry name" value="Aldolase_TIM"/>
</dbReference>
<dbReference type="SUPFAM" id="SSF102114">
    <property type="entry name" value="Radical SAM enzymes"/>
    <property type="match status" value="1"/>
</dbReference>
<dbReference type="EMBL" id="CAADFQ010000006">
    <property type="protein sequence ID" value="VFK28460.1"/>
    <property type="molecule type" value="Genomic_DNA"/>
</dbReference>
<dbReference type="PANTHER" id="PTHR11228">
    <property type="entry name" value="RADICAL SAM DOMAIN PROTEIN"/>
    <property type="match status" value="1"/>
</dbReference>
<evidence type="ECO:0000256" key="1">
    <source>
        <dbReference type="ARBA" id="ARBA00001966"/>
    </source>
</evidence>
<feature type="domain" description="Radical SAM core" evidence="7">
    <location>
        <begin position="23"/>
        <end position="242"/>
    </location>
</feature>
<evidence type="ECO:0000313" key="8">
    <source>
        <dbReference type="EMBL" id="VFK23329.1"/>
    </source>
</evidence>
<evidence type="ECO:0000313" key="9">
    <source>
        <dbReference type="EMBL" id="VFK28460.1"/>
    </source>
</evidence>
<dbReference type="InterPro" id="IPR058240">
    <property type="entry name" value="rSAM_sf"/>
</dbReference>
<keyword evidence="2" id="KW-0004">4Fe-4S</keyword>
<evidence type="ECO:0000259" key="7">
    <source>
        <dbReference type="PROSITE" id="PS51918"/>
    </source>
</evidence>
<organism evidence="9">
    <name type="scientific">Candidatus Kentrum sp. MB</name>
    <dbReference type="NCBI Taxonomy" id="2138164"/>
    <lineage>
        <taxon>Bacteria</taxon>
        <taxon>Pseudomonadati</taxon>
        <taxon>Pseudomonadota</taxon>
        <taxon>Gammaproteobacteria</taxon>
        <taxon>Candidatus Kentrum</taxon>
    </lineage>
</organism>
<dbReference type="InterPro" id="IPR050377">
    <property type="entry name" value="Radical_SAM_PqqE_MftC-like"/>
</dbReference>
<comment type="cofactor">
    <cofactor evidence="1">
        <name>[4Fe-4S] cluster</name>
        <dbReference type="ChEBI" id="CHEBI:49883"/>
    </cofactor>
</comment>
<dbReference type="AlphaFoldDB" id="A0A450XGN1"/>
<dbReference type="EMBL" id="CAADFO010000004">
    <property type="protein sequence ID" value="VFK23329.1"/>
    <property type="molecule type" value="Genomic_DNA"/>
</dbReference>
<keyword evidence="5" id="KW-0408">Iron</keyword>
<evidence type="ECO:0000256" key="6">
    <source>
        <dbReference type="ARBA" id="ARBA00023014"/>
    </source>
</evidence>
<dbReference type="Pfam" id="PF13186">
    <property type="entry name" value="SPASM"/>
    <property type="match status" value="1"/>
</dbReference>
<proteinExistence type="predicted"/>
<sequence length="346" mass="39690">MKAAITSKLNLDQRTRLEEVIPLRTPFLLYVDPSSACNFKCRFCPTGHKDLLRVSEYKRGILDFTLFEKLIRDLETFPNPLKVMRMNKIGEPLLNKKLPEMIALAKAGGCVEYIDLATNAALFSPVLLSRLVESGLDRINISLEGINREQYLEHAQVDFDFDQLVGNIRWLYAHRGKCEVTIKIPANLLGEGDRERFFDLFGDYCDRIFVEELSPIWPEFDLEQRANITVRDQAGQYQPNAKDKQVCTYIFYAMAINSDGTVSACCPDWDQRLLIGDLHRESLLDIWNSPQLRQLQRSNLQGKRGEHPICKACGHVKYAQVDDIDDHKESLLRKFDGHRSVEVAPN</sequence>
<dbReference type="SFLD" id="SFLDG01067">
    <property type="entry name" value="SPASM/twitch_domain_containing"/>
    <property type="match status" value="1"/>
</dbReference>
<keyword evidence="4" id="KW-0479">Metal-binding</keyword>
<dbReference type="PROSITE" id="PS51918">
    <property type="entry name" value="RADICAL_SAM"/>
    <property type="match status" value="1"/>
</dbReference>
<evidence type="ECO:0000256" key="5">
    <source>
        <dbReference type="ARBA" id="ARBA00023004"/>
    </source>
</evidence>
<dbReference type="Gene3D" id="3.20.20.70">
    <property type="entry name" value="Aldolase class I"/>
    <property type="match status" value="1"/>
</dbReference>
<dbReference type="GO" id="GO:0046872">
    <property type="term" value="F:metal ion binding"/>
    <property type="evidence" value="ECO:0007669"/>
    <property type="project" value="UniProtKB-KW"/>
</dbReference>
<reference evidence="9" key="1">
    <citation type="submission" date="2019-02" db="EMBL/GenBank/DDBJ databases">
        <authorList>
            <person name="Gruber-Vodicka R. H."/>
            <person name="Seah K. B. B."/>
        </authorList>
    </citation>
    <scope>NUCLEOTIDE SEQUENCE</scope>
    <source>
        <strain evidence="8">BECK_BZ197</strain>
        <strain evidence="10">BECK_BZ198</strain>
        <strain evidence="9">BECK_BZ199</strain>
    </source>
</reference>
<dbReference type="EMBL" id="CAADGH010000002">
    <property type="protein sequence ID" value="VFK74262.1"/>
    <property type="molecule type" value="Genomic_DNA"/>
</dbReference>
<dbReference type="GO" id="GO:0051536">
    <property type="term" value="F:iron-sulfur cluster binding"/>
    <property type="evidence" value="ECO:0007669"/>
    <property type="project" value="UniProtKB-KW"/>
</dbReference>
<evidence type="ECO:0000256" key="3">
    <source>
        <dbReference type="ARBA" id="ARBA00022691"/>
    </source>
</evidence>
<accession>A0A450XGN1</accession>
<dbReference type="Pfam" id="PF04055">
    <property type="entry name" value="Radical_SAM"/>
    <property type="match status" value="1"/>
</dbReference>
<dbReference type="SFLD" id="SFLDG01387">
    <property type="entry name" value="BtrN-like_SPASM_domain_contain"/>
    <property type="match status" value="1"/>
</dbReference>
<dbReference type="InterPro" id="IPR034391">
    <property type="entry name" value="AdoMet-like_SPASM_containing"/>
</dbReference>
<dbReference type="SFLD" id="SFLDS00029">
    <property type="entry name" value="Radical_SAM"/>
    <property type="match status" value="1"/>
</dbReference>
<keyword evidence="6" id="KW-0411">Iron-sulfur</keyword>
<evidence type="ECO:0000256" key="4">
    <source>
        <dbReference type="ARBA" id="ARBA00022723"/>
    </source>
</evidence>
<name>A0A450XGN1_9GAMM</name>